<sequence>MAFNLATAAGGPTDLLDALFPGALGPISGRSQLPQLAARNDSSVPTVNLFIDGVSPAMKYAASIVDVCGDRTTYALHCSSGPSALQASGVCGASAPTLTITEASTLYRASTTTARSTLGYDVSATIQETCELRGTTAAVCSGTVGGVVNGVTTSAAVSGTISGTDYYRFDVAITAGAEKTANPTGQCKASGASTKAVAMWGLVGVVGVASLLGF</sequence>
<proteinExistence type="predicted"/>
<accession>A0AAN6MK44</accession>
<reference evidence="1" key="1">
    <citation type="journal article" date="2023" name="Mol. Phylogenet. Evol.">
        <title>Genome-scale phylogeny and comparative genomics of the fungal order Sordariales.</title>
        <authorList>
            <person name="Hensen N."/>
            <person name="Bonometti L."/>
            <person name="Westerberg I."/>
            <person name="Brannstrom I.O."/>
            <person name="Guillou S."/>
            <person name="Cros-Aarteil S."/>
            <person name="Calhoun S."/>
            <person name="Haridas S."/>
            <person name="Kuo A."/>
            <person name="Mondo S."/>
            <person name="Pangilinan J."/>
            <person name="Riley R."/>
            <person name="LaButti K."/>
            <person name="Andreopoulos B."/>
            <person name="Lipzen A."/>
            <person name="Chen C."/>
            <person name="Yan M."/>
            <person name="Daum C."/>
            <person name="Ng V."/>
            <person name="Clum A."/>
            <person name="Steindorff A."/>
            <person name="Ohm R.A."/>
            <person name="Martin F."/>
            <person name="Silar P."/>
            <person name="Natvig D.O."/>
            <person name="Lalanne C."/>
            <person name="Gautier V."/>
            <person name="Ament-Velasquez S.L."/>
            <person name="Kruys A."/>
            <person name="Hutchinson M.I."/>
            <person name="Powell A.J."/>
            <person name="Barry K."/>
            <person name="Miller A.N."/>
            <person name="Grigoriev I.V."/>
            <person name="Debuchy R."/>
            <person name="Gladieux P."/>
            <person name="Hiltunen Thoren M."/>
            <person name="Johannesson H."/>
        </authorList>
    </citation>
    <scope>NUCLEOTIDE SEQUENCE</scope>
    <source>
        <strain evidence="1">CBS 103.79</strain>
    </source>
</reference>
<evidence type="ECO:0000313" key="1">
    <source>
        <dbReference type="EMBL" id="KAK3901527.1"/>
    </source>
</evidence>
<organism evidence="1 2">
    <name type="scientific">Staphylotrichum tortipilum</name>
    <dbReference type="NCBI Taxonomy" id="2831512"/>
    <lineage>
        <taxon>Eukaryota</taxon>
        <taxon>Fungi</taxon>
        <taxon>Dikarya</taxon>
        <taxon>Ascomycota</taxon>
        <taxon>Pezizomycotina</taxon>
        <taxon>Sordariomycetes</taxon>
        <taxon>Sordariomycetidae</taxon>
        <taxon>Sordariales</taxon>
        <taxon>Chaetomiaceae</taxon>
        <taxon>Staphylotrichum</taxon>
    </lineage>
</organism>
<evidence type="ECO:0000313" key="2">
    <source>
        <dbReference type="Proteomes" id="UP001303889"/>
    </source>
</evidence>
<keyword evidence="2" id="KW-1185">Reference proteome</keyword>
<name>A0AAN6MK44_9PEZI</name>
<reference evidence="1" key="2">
    <citation type="submission" date="2023-05" db="EMBL/GenBank/DDBJ databases">
        <authorList>
            <consortium name="Lawrence Berkeley National Laboratory"/>
            <person name="Steindorff A."/>
            <person name="Hensen N."/>
            <person name="Bonometti L."/>
            <person name="Westerberg I."/>
            <person name="Brannstrom I.O."/>
            <person name="Guillou S."/>
            <person name="Cros-Aarteil S."/>
            <person name="Calhoun S."/>
            <person name="Haridas S."/>
            <person name="Kuo A."/>
            <person name="Mondo S."/>
            <person name="Pangilinan J."/>
            <person name="Riley R."/>
            <person name="Labutti K."/>
            <person name="Andreopoulos B."/>
            <person name="Lipzen A."/>
            <person name="Chen C."/>
            <person name="Yanf M."/>
            <person name="Daum C."/>
            <person name="Ng V."/>
            <person name="Clum A."/>
            <person name="Ohm R."/>
            <person name="Martin F."/>
            <person name="Silar P."/>
            <person name="Natvig D."/>
            <person name="Lalanne C."/>
            <person name="Gautier V."/>
            <person name="Ament-Velasquez S.L."/>
            <person name="Kruys A."/>
            <person name="Hutchinson M.I."/>
            <person name="Powell A.J."/>
            <person name="Barry K."/>
            <person name="Miller A.N."/>
            <person name="Grigoriev I.V."/>
            <person name="Debuchy R."/>
            <person name="Gladieux P."/>
            <person name="Thoren M.H."/>
            <person name="Johannesson H."/>
        </authorList>
    </citation>
    <scope>NUCLEOTIDE SEQUENCE</scope>
    <source>
        <strain evidence="1">CBS 103.79</strain>
    </source>
</reference>
<protein>
    <submittedName>
        <fullName evidence="1">Uncharacterized protein</fullName>
    </submittedName>
</protein>
<comment type="caution">
    <text evidence="1">The sequence shown here is derived from an EMBL/GenBank/DDBJ whole genome shotgun (WGS) entry which is preliminary data.</text>
</comment>
<gene>
    <name evidence="1" type="ORF">C8A05DRAFT_34800</name>
</gene>
<dbReference type="EMBL" id="MU855573">
    <property type="protein sequence ID" value="KAK3901527.1"/>
    <property type="molecule type" value="Genomic_DNA"/>
</dbReference>
<dbReference type="AlphaFoldDB" id="A0AAN6MK44"/>
<dbReference type="Proteomes" id="UP001303889">
    <property type="component" value="Unassembled WGS sequence"/>
</dbReference>